<dbReference type="Pfam" id="PF06110">
    <property type="entry name" value="TXD17-like_Trx"/>
    <property type="match status" value="1"/>
</dbReference>
<dbReference type="PANTHER" id="PTHR12452">
    <property type="entry name" value="42-9-9 PROTEIN-RELATED"/>
    <property type="match status" value="1"/>
</dbReference>
<evidence type="ECO:0000313" key="3">
    <source>
        <dbReference type="EMBL" id="KKK26109.1"/>
    </source>
</evidence>
<accession>A0A0F8V2W8</accession>
<dbReference type="InterPro" id="IPR045108">
    <property type="entry name" value="TXNDC17-like"/>
</dbReference>
<dbReference type="InterPro" id="IPR036249">
    <property type="entry name" value="Thioredoxin-like_sf"/>
</dbReference>
<evidence type="ECO:0000256" key="1">
    <source>
        <dbReference type="ARBA" id="ARBA00008987"/>
    </source>
</evidence>
<feature type="domain" description="Thioredoxin" evidence="2">
    <location>
        <begin position="20"/>
        <end position="98"/>
    </location>
</feature>
<dbReference type="Gene3D" id="3.40.30.10">
    <property type="entry name" value="Glutaredoxin"/>
    <property type="match status" value="1"/>
</dbReference>
<dbReference type="OrthoDB" id="78947at2759"/>
<reference evidence="3 4" key="1">
    <citation type="submission" date="2015-02" db="EMBL/GenBank/DDBJ databases">
        <title>Draft Genome Sequences of Two Closely-Related Aflatoxigenic Aspergillus Species Obtained from the Cote d'Ivoire.</title>
        <authorList>
            <person name="Moore G.G."/>
            <person name="Beltz S.B."/>
            <person name="Mack B.M."/>
        </authorList>
    </citation>
    <scope>NUCLEOTIDE SEQUENCE [LARGE SCALE GENOMIC DNA]</scope>
    <source>
        <strain evidence="3 4">SRRC1432</strain>
    </source>
</reference>
<comment type="similarity">
    <text evidence="1">Belongs to the thioredoxin family.</text>
</comment>
<dbReference type="GO" id="GO:0005829">
    <property type="term" value="C:cytosol"/>
    <property type="evidence" value="ECO:0007669"/>
    <property type="project" value="TreeGrafter"/>
</dbReference>
<dbReference type="AlphaFoldDB" id="A0A0F8V2W8"/>
<keyword evidence="4" id="KW-1185">Reference proteome</keyword>
<proteinExistence type="inferred from homology"/>
<name>A0A0F8V2W8_9EURO</name>
<dbReference type="VEuPathDB" id="FungiDB:P175DRAFT_0434107"/>
<protein>
    <recommendedName>
        <fullName evidence="2">Thioredoxin domain-containing protein</fullName>
    </recommendedName>
</protein>
<dbReference type="GO" id="GO:0047134">
    <property type="term" value="F:protein-disulfide reductase [NAD(P)H] activity"/>
    <property type="evidence" value="ECO:0007669"/>
    <property type="project" value="InterPro"/>
</dbReference>
<dbReference type="EMBL" id="JYKN01000015">
    <property type="protein sequence ID" value="KKK26109.1"/>
    <property type="molecule type" value="Genomic_DNA"/>
</dbReference>
<comment type="caution">
    <text evidence="3">The sequence shown here is derived from an EMBL/GenBank/DDBJ whole genome shotgun (WGS) entry which is preliminary data.</text>
</comment>
<dbReference type="InterPro" id="IPR010357">
    <property type="entry name" value="TXNDC17_dom"/>
</dbReference>
<dbReference type="Proteomes" id="UP000034947">
    <property type="component" value="Unassembled WGS sequence"/>
</dbReference>
<dbReference type="SUPFAM" id="SSF52833">
    <property type="entry name" value="Thioredoxin-like"/>
    <property type="match status" value="1"/>
</dbReference>
<dbReference type="PANTHER" id="PTHR12452:SF0">
    <property type="entry name" value="THIOREDOXIN DOMAIN-CONTAINING PROTEIN 17"/>
    <property type="match status" value="1"/>
</dbReference>
<evidence type="ECO:0000313" key="4">
    <source>
        <dbReference type="Proteomes" id="UP000034947"/>
    </source>
</evidence>
<evidence type="ECO:0000259" key="2">
    <source>
        <dbReference type="Pfam" id="PF06110"/>
    </source>
</evidence>
<gene>
    <name evidence="3" type="ORF">AOCH_003445</name>
</gene>
<organism evidence="3 4">
    <name type="scientific">Aspergillus ochraceoroseus</name>
    <dbReference type="NCBI Taxonomy" id="138278"/>
    <lineage>
        <taxon>Eukaryota</taxon>
        <taxon>Fungi</taxon>
        <taxon>Dikarya</taxon>
        <taxon>Ascomycota</taxon>
        <taxon>Pezizomycotina</taxon>
        <taxon>Eurotiomycetes</taxon>
        <taxon>Eurotiomycetidae</taxon>
        <taxon>Eurotiales</taxon>
        <taxon>Aspergillaceae</taxon>
        <taxon>Aspergillus</taxon>
        <taxon>Aspergillus subgen. Nidulantes</taxon>
    </lineage>
</organism>
<sequence>MPIITDFKLPSSADTLDISVFFISFHASPDPNTRKPWCPDVAAALPYLQEAFSAPNAPQVAFVDVGQRDEWREPFNVYRTKWNVSNLPTLVRYEQVDGKTTEVGRLVEGEILDKVRLQKFVSSRPAQI</sequence>